<sequence>MSFESRPLPSQHGQIHETASYSPYGYGSPASLPYNLMRLHREKDLLSMRLADCVTYLKALREKQLKNTRQLNVEPAITQKRRKKLQHVGRHLDSEIRNRERDEQAFLNNLHACETNILLTNMKAYHMANTTFYAWDYTPAPTLYTPTQCSYSGSEATDLSWDGWTDDAVVSPFQKQSNNPFFVDDLAPDVCPKDPRRDSALAKDIKWPPPLFQGAAELSNSLPVPPNTAQSQFRRFSMFSPEAAIFQPSYSYVVRQDGPSESGFKRLSMSSAMATSAKELLQKRRFSTAEIGPILQRFAIDTQPRPELRSDQMGCKSNPPSNPHKGARAQTNKQRNNSL</sequence>
<name>A0ACC2IA95_9PLEO</name>
<organism evidence="1 2">
    <name type="scientific">Boeremia exigua</name>
    <dbReference type="NCBI Taxonomy" id="749465"/>
    <lineage>
        <taxon>Eukaryota</taxon>
        <taxon>Fungi</taxon>
        <taxon>Dikarya</taxon>
        <taxon>Ascomycota</taxon>
        <taxon>Pezizomycotina</taxon>
        <taxon>Dothideomycetes</taxon>
        <taxon>Pleosporomycetidae</taxon>
        <taxon>Pleosporales</taxon>
        <taxon>Pleosporineae</taxon>
        <taxon>Didymellaceae</taxon>
        <taxon>Boeremia</taxon>
    </lineage>
</organism>
<dbReference type="Proteomes" id="UP001153331">
    <property type="component" value="Unassembled WGS sequence"/>
</dbReference>
<evidence type="ECO:0000313" key="2">
    <source>
        <dbReference type="Proteomes" id="UP001153331"/>
    </source>
</evidence>
<keyword evidence="2" id="KW-1185">Reference proteome</keyword>
<accession>A0ACC2IA95</accession>
<protein>
    <submittedName>
        <fullName evidence="1">Uncharacterized protein</fullName>
    </submittedName>
</protein>
<evidence type="ECO:0000313" key="1">
    <source>
        <dbReference type="EMBL" id="KAJ8112032.1"/>
    </source>
</evidence>
<dbReference type="EMBL" id="JAPHNI010000356">
    <property type="protein sequence ID" value="KAJ8112032.1"/>
    <property type="molecule type" value="Genomic_DNA"/>
</dbReference>
<reference evidence="1" key="1">
    <citation type="submission" date="2022-11" db="EMBL/GenBank/DDBJ databases">
        <title>Genome Sequence of Boeremia exigua.</title>
        <authorList>
            <person name="Buettner E."/>
        </authorList>
    </citation>
    <scope>NUCLEOTIDE SEQUENCE</scope>
    <source>
        <strain evidence="1">CU02</strain>
    </source>
</reference>
<gene>
    <name evidence="1" type="ORF">OPT61_g5510</name>
</gene>
<comment type="caution">
    <text evidence="1">The sequence shown here is derived from an EMBL/GenBank/DDBJ whole genome shotgun (WGS) entry which is preliminary data.</text>
</comment>
<proteinExistence type="predicted"/>